<comment type="similarity">
    <text evidence="4">Belongs to the PP2C family.</text>
</comment>
<dbReference type="InterPro" id="IPR001932">
    <property type="entry name" value="PPM-type_phosphatase-like_dom"/>
</dbReference>
<evidence type="ECO:0000256" key="1">
    <source>
        <dbReference type="ARBA" id="ARBA00022723"/>
    </source>
</evidence>
<organism evidence="7 8">
    <name type="scientific">Mycena sanguinolenta</name>
    <dbReference type="NCBI Taxonomy" id="230812"/>
    <lineage>
        <taxon>Eukaryota</taxon>
        <taxon>Fungi</taxon>
        <taxon>Dikarya</taxon>
        <taxon>Basidiomycota</taxon>
        <taxon>Agaricomycotina</taxon>
        <taxon>Agaricomycetes</taxon>
        <taxon>Agaricomycetidae</taxon>
        <taxon>Agaricales</taxon>
        <taxon>Marasmiineae</taxon>
        <taxon>Mycenaceae</taxon>
        <taxon>Mycena</taxon>
    </lineage>
</organism>
<dbReference type="AlphaFoldDB" id="A0A8H6XAU2"/>
<evidence type="ECO:0000259" key="6">
    <source>
        <dbReference type="PROSITE" id="PS51746"/>
    </source>
</evidence>
<evidence type="ECO:0000256" key="3">
    <source>
        <dbReference type="ARBA" id="ARBA00022912"/>
    </source>
</evidence>
<dbReference type="PANTHER" id="PTHR13832">
    <property type="entry name" value="PROTEIN PHOSPHATASE 2C"/>
    <property type="match status" value="1"/>
</dbReference>
<dbReference type="SUPFAM" id="SSF81606">
    <property type="entry name" value="PP2C-like"/>
    <property type="match status" value="1"/>
</dbReference>
<dbReference type="Pfam" id="PF00481">
    <property type="entry name" value="PP2C"/>
    <property type="match status" value="1"/>
</dbReference>
<evidence type="ECO:0000256" key="2">
    <source>
        <dbReference type="ARBA" id="ARBA00022801"/>
    </source>
</evidence>
<feature type="domain" description="PPM-type phosphatase" evidence="6">
    <location>
        <begin position="33"/>
        <end position="410"/>
    </location>
</feature>
<dbReference type="InterPro" id="IPR000222">
    <property type="entry name" value="PP2C_BS"/>
</dbReference>
<proteinExistence type="inferred from homology"/>
<evidence type="ECO:0000313" key="7">
    <source>
        <dbReference type="EMBL" id="KAF7337652.1"/>
    </source>
</evidence>
<sequence length="443" mass="49165">MPLERTRTKFLAVASTNDNSSDSLRNLGVHTVTFQPASTRRNEDRIVSERWEVRGQTWLFLAVCDGHGGSTTSEYTANMLPGRIRASLAELDVGPSTREETESKTGDLPSAISQMLEDEVVRLDNAIGDELKRICPDPKSLPEDEARKLIAQNPELVNRAYFGTTLAAALVNVTSRAMWAVGVGDSTVGISHLDENHNSVVQTLADIHCATNPKEFLRITLEHPSEESERLLQDNRLLGFLAMTRSIGDFMFKFDTSYTESLFQYVPTAFIPRRDIITERNHTPPYLTARPCVKHIDLAPLWVDRGLHVVLFSDGIDNLVRWAFHPTESCTAEPLRVVGDLLQLQGGAHSASLEQTLGHGVQPRWTENRAVDVLGNLAGGTNAVRLQSVLDATQDSEIYIDDTSLVILDVSAKPNPNQDLSDRAPWRPARRVRGDPSQIYLQP</sequence>
<feature type="region of interest" description="Disordered" evidence="5">
    <location>
        <begin position="412"/>
        <end position="443"/>
    </location>
</feature>
<accession>A0A8H6XAU2</accession>
<evidence type="ECO:0000313" key="8">
    <source>
        <dbReference type="Proteomes" id="UP000623467"/>
    </source>
</evidence>
<comment type="caution">
    <text evidence="7">The sequence shown here is derived from an EMBL/GenBank/DDBJ whole genome shotgun (WGS) entry which is preliminary data.</text>
</comment>
<keyword evidence="2 4" id="KW-0378">Hydrolase</keyword>
<dbReference type="PROSITE" id="PS01032">
    <property type="entry name" value="PPM_1"/>
    <property type="match status" value="1"/>
</dbReference>
<reference evidence="7" key="1">
    <citation type="submission" date="2020-05" db="EMBL/GenBank/DDBJ databases">
        <title>Mycena genomes resolve the evolution of fungal bioluminescence.</title>
        <authorList>
            <person name="Tsai I.J."/>
        </authorList>
    </citation>
    <scope>NUCLEOTIDE SEQUENCE</scope>
    <source>
        <strain evidence="7">160909Yilan</strain>
    </source>
</reference>
<dbReference type="PROSITE" id="PS51746">
    <property type="entry name" value="PPM_2"/>
    <property type="match status" value="1"/>
</dbReference>
<dbReference type="InterPro" id="IPR036457">
    <property type="entry name" value="PPM-type-like_dom_sf"/>
</dbReference>
<dbReference type="GO" id="GO:0046872">
    <property type="term" value="F:metal ion binding"/>
    <property type="evidence" value="ECO:0007669"/>
    <property type="project" value="UniProtKB-KW"/>
</dbReference>
<dbReference type="OrthoDB" id="420076at2759"/>
<dbReference type="Proteomes" id="UP000623467">
    <property type="component" value="Unassembled WGS sequence"/>
</dbReference>
<keyword evidence="8" id="KW-1185">Reference proteome</keyword>
<keyword evidence="1" id="KW-0479">Metal-binding</keyword>
<evidence type="ECO:0000256" key="4">
    <source>
        <dbReference type="RuleBase" id="RU003465"/>
    </source>
</evidence>
<dbReference type="EMBL" id="JACAZH010000033">
    <property type="protein sequence ID" value="KAF7337652.1"/>
    <property type="molecule type" value="Genomic_DNA"/>
</dbReference>
<dbReference type="Gene3D" id="3.60.40.10">
    <property type="entry name" value="PPM-type phosphatase domain"/>
    <property type="match status" value="1"/>
</dbReference>
<dbReference type="InterPro" id="IPR015655">
    <property type="entry name" value="PP2C"/>
</dbReference>
<dbReference type="SMART" id="SM00332">
    <property type="entry name" value="PP2Cc"/>
    <property type="match status" value="1"/>
</dbReference>
<keyword evidence="3 4" id="KW-0904">Protein phosphatase</keyword>
<evidence type="ECO:0000256" key="5">
    <source>
        <dbReference type="SAM" id="MobiDB-lite"/>
    </source>
</evidence>
<dbReference type="PANTHER" id="PTHR13832:SF792">
    <property type="entry name" value="GM14286P"/>
    <property type="match status" value="1"/>
</dbReference>
<name>A0A8H6XAU2_9AGAR</name>
<dbReference type="GO" id="GO:0004722">
    <property type="term" value="F:protein serine/threonine phosphatase activity"/>
    <property type="evidence" value="ECO:0007669"/>
    <property type="project" value="InterPro"/>
</dbReference>
<gene>
    <name evidence="7" type="ORF">MSAN_02238500</name>
</gene>
<protein>
    <submittedName>
        <fullName evidence="7">Protein serine/threonine phosphatase 2C</fullName>
    </submittedName>
</protein>